<dbReference type="Pfam" id="PF06094">
    <property type="entry name" value="GGACT"/>
    <property type="match status" value="1"/>
</dbReference>
<dbReference type="EMBL" id="FQXQ01000003">
    <property type="protein sequence ID" value="SHH72516.1"/>
    <property type="molecule type" value="Genomic_DNA"/>
</dbReference>
<dbReference type="RefSeq" id="WP_073120407.1">
    <property type="nucleotide sequence ID" value="NZ_BMEN01000003.1"/>
</dbReference>
<dbReference type="InterPro" id="IPR036568">
    <property type="entry name" value="GGCT-like_sf"/>
</dbReference>
<dbReference type="AlphaFoldDB" id="A0A1M5VBD7"/>
<dbReference type="STRING" id="1195760.SAMN05444281_1667"/>
<accession>A0A1M5VBD7</accession>
<proteinExistence type="predicted"/>
<dbReference type="InterPro" id="IPR009288">
    <property type="entry name" value="AIG2-like_dom"/>
</dbReference>
<organism evidence="2 3">
    <name type="scientific">Wenyingzhuangia marina</name>
    <dbReference type="NCBI Taxonomy" id="1195760"/>
    <lineage>
        <taxon>Bacteria</taxon>
        <taxon>Pseudomonadati</taxon>
        <taxon>Bacteroidota</taxon>
        <taxon>Flavobacteriia</taxon>
        <taxon>Flavobacteriales</taxon>
        <taxon>Flavobacteriaceae</taxon>
        <taxon>Wenyingzhuangia</taxon>
    </lineage>
</organism>
<dbReference type="CDD" id="cd06661">
    <property type="entry name" value="GGCT_like"/>
    <property type="match status" value="1"/>
</dbReference>
<dbReference type="GO" id="GO:0016740">
    <property type="term" value="F:transferase activity"/>
    <property type="evidence" value="ECO:0007669"/>
    <property type="project" value="UniProtKB-KW"/>
</dbReference>
<keyword evidence="2" id="KW-0808">Transferase</keyword>
<dbReference type="Gene3D" id="3.10.490.10">
    <property type="entry name" value="Gamma-glutamyl cyclotransferase-like"/>
    <property type="match status" value="1"/>
</dbReference>
<dbReference type="SUPFAM" id="SSF110857">
    <property type="entry name" value="Gamma-glutamyl cyclotransferase-like"/>
    <property type="match status" value="1"/>
</dbReference>
<evidence type="ECO:0000313" key="3">
    <source>
        <dbReference type="Proteomes" id="UP000184109"/>
    </source>
</evidence>
<name>A0A1M5VBD7_9FLAO</name>
<evidence type="ECO:0000313" key="2">
    <source>
        <dbReference type="EMBL" id="SHH72516.1"/>
    </source>
</evidence>
<gene>
    <name evidence="2" type="ORF">SAMN05444281_1667</name>
</gene>
<evidence type="ECO:0000259" key="1">
    <source>
        <dbReference type="Pfam" id="PF06094"/>
    </source>
</evidence>
<dbReference type="Proteomes" id="UP000184109">
    <property type="component" value="Unassembled WGS sequence"/>
</dbReference>
<keyword evidence="3" id="KW-1185">Reference proteome</keyword>
<protein>
    <submittedName>
        <fullName evidence="2">Gamma-glutamyl cyclotransferase, AIG2-like</fullName>
    </submittedName>
</protein>
<feature type="domain" description="Gamma-glutamylcyclotransferase AIG2-like" evidence="1">
    <location>
        <begin position="4"/>
        <end position="99"/>
    </location>
</feature>
<reference evidence="3" key="1">
    <citation type="submission" date="2016-11" db="EMBL/GenBank/DDBJ databases">
        <authorList>
            <person name="Varghese N."/>
            <person name="Submissions S."/>
        </authorList>
    </citation>
    <scope>NUCLEOTIDE SEQUENCE [LARGE SCALE GENOMIC DNA]</scope>
    <source>
        <strain evidence="3">DSM 100572</strain>
    </source>
</reference>
<sequence length="101" mass="11444">MHKLFTYGTLQDKSVQLALFNKTLKGSIDSIVGFEKQEITLDGVIYPILVKNNKSTKVIKGTCYDLSDQEILICDEYEGNEYKRIVVELCSGIEAWVYISS</sequence>
<dbReference type="OrthoDB" id="9798388at2"/>
<dbReference type="InterPro" id="IPR013024">
    <property type="entry name" value="GGCT-like"/>
</dbReference>